<evidence type="ECO:0000313" key="1">
    <source>
        <dbReference type="EMBL" id="PJZ51579.1"/>
    </source>
</evidence>
<name>A0A2M9YJ61_9LEPT</name>
<sequence length="440" mass="47428">MTVAAIPASNSVAKRTLYNPNQRVNSKTVGPIPGLEDDILVYPKAIAMILRELYMLDPGEIQWFGCDIPSFTNTTISTLKGSLLKDDELYFLEALSLQPTNQAFWGFYEIELVQQDSDLANLQFFDVSTNSSFQQNANTRKSYIVKVYENYNTTAAFPTLTPGRIKWFEYKKDAAFGNVISVNKISNSVKIPKNKNGTLITLEDSTALQIPIGSVVEDNLDRLSSSLFKDANGQAISRTSFSTLWSAIRKAVTGINPTSDRVIVSQNCIEGQLVKFSFTGGGITALTEYYVRNPTAADFQVSTTPTGSIIDLTANQSGDVIVNVEYGFGDGSTTFNLMDRGGVFARGSGLNGTRAKAAGGNYDGGAVGFKGQDMGHNHVHTIPNVAESSGTANWNYGSGTIDFVTKTTSSPAAVGGTGAPRTGNETTPAWVAVRYKVRVA</sequence>
<gene>
    <name evidence="2" type="ORF">CH376_10940</name>
    <name evidence="1" type="ORF">CH380_19225</name>
</gene>
<dbReference type="Proteomes" id="UP000232188">
    <property type="component" value="Unassembled WGS sequence"/>
</dbReference>
<keyword evidence="3" id="KW-1185">Reference proteome</keyword>
<dbReference type="AlphaFoldDB" id="A0A2M9YJ61"/>
<proteinExistence type="predicted"/>
<comment type="caution">
    <text evidence="1">The sequence shown here is derived from an EMBL/GenBank/DDBJ whole genome shotgun (WGS) entry which is preliminary data.</text>
</comment>
<reference evidence="3 4" key="1">
    <citation type="submission" date="2017-07" db="EMBL/GenBank/DDBJ databases">
        <title>Leptospira spp. isolated from tropical soils.</title>
        <authorList>
            <person name="Thibeaux R."/>
            <person name="Iraola G."/>
            <person name="Ferres I."/>
            <person name="Bierque E."/>
            <person name="Girault D."/>
            <person name="Soupe-Gilbert M.-E."/>
            <person name="Picardeau M."/>
            <person name="Goarant C."/>
        </authorList>
    </citation>
    <scope>NUCLEOTIDE SEQUENCE [LARGE SCALE GENOMIC DNA]</scope>
    <source>
        <strain evidence="1 4">FH2-B-C1</strain>
        <strain evidence="2 3">FH2-B-D1</strain>
    </source>
</reference>
<dbReference type="Proteomes" id="UP000232149">
    <property type="component" value="Unassembled WGS sequence"/>
</dbReference>
<organism evidence="1 4">
    <name type="scientific">Leptospira adleri</name>
    <dbReference type="NCBI Taxonomy" id="2023186"/>
    <lineage>
        <taxon>Bacteria</taxon>
        <taxon>Pseudomonadati</taxon>
        <taxon>Spirochaetota</taxon>
        <taxon>Spirochaetia</taxon>
        <taxon>Leptospirales</taxon>
        <taxon>Leptospiraceae</taxon>
        <taxon>Leptospira</taxon>
    </lineage>
</organism>
<evidence type="ECO:0000313" key="2">
    <source>
        <dbReference type="EMBL" id="PJZ61912.1"/>
    </source>
</evidence>
<evidence type="ECO:0000313" key="3">
    <source>
        <dbReference type="Proteomes" id="UP000232149"/>
    </source>
</evidence>
<dbReference type="SUPFAM" id="SSF88874">
    <property type="entry name" value="Receptor-binding domain of short tail fibre protein gp12"/>
    <property type="match status" value="1"/>
</dbReference>
<dbReference type="EMBL" id="NPDV01000022">
    <property type="protein sequence ID" value="PJZ51579.1"/>
    <property type="molecule type" value="Genomic_DNA"/>
</dbReference>
<protein>
    <submittedName>
        <fullName evidence="1">Phage tail protein</fullName>
    </submittedName>
</protein>
<evidence type="ECO:0000313" key="4">
    <source>
        <dbReference type="Proteomes" id="UP000232188"/>
    </source>
</evidence>
<dbReference type="RefSeq" id="WP_100787374.1">
    <property type="nucleotide sequence ID" value="NZ_NPDU01000024.1"/>
</dbReference>
<dbReference type="EMBL" id="NPDU01000024">
    <property type="protein sequence ID" value="PJZ61912.1"/>
    <property type="molecule type" value="Genomic_DNA"/>
</dbReference>
<accession>A0A2M9YJ61</accession>